<gene>
    <name evidence="2" type="ORF">M438DRAFT_342258</name>
</gene>
<name>A0A074YPC8_AURPU</name>
<dbReference type="HOGENOM" id="CLU_007381_1_0_1"/>
<keyword evidence="3" id="KW-1185">Reference proteome</keyword>
<evidence type="ECO:0000313" key="2">
    <source>
        <dbReference type="EMBL" id="KEQ88696.1"/>
    </source>
</evidence>
<dbReference type="OrthoDB" id="5341924at2759"/>
<evidence type="ECO:0000256" key="1">
    <source>
        <dbReference type="SAM" id="MobiDB-lite"/>
    </source>
</evidence>
<dbReference type="STRING" id="1043002.A0A074YPC8"/>
<feature type="region of interest" description="Disordered" evidence="1">
    <location>
        <begin position="1060"/>
        <end position="1082"/>
    </location>
</feature>
<proteinExistence type="predicted"/>
<organism evidence="2 3">
    <name type="scientific">Aureobasidium pullulans EXF-150</name>
    <dbReference type="NCBI Taxonomy" id="1043002"/>
    <lineage>
        <taxon>Eukaryota</taxon>
        <taxon>Fungi</taxon>
        <taxon>Dikarya</taxon>
        <taxon>Ascomycota</taxon>
        <taxon>Pezizomycotina</taxon>
        <taxon>Dothideomycetes</taxon>
        <taxon>Dothideomycetidae</taxon>
        <taxon>Dothideales</taxon>
        <taxon>Saccotheciaceae</taxon>
        <taxon>Aureobasidium</taxon>
    </lineage>
</organism>
<dbReference type="GeneID" id="40747019"/>
<feature type="region of interest" description="Disordered" evidence="1">
    <location>
        <begin position="34"/>
        <end position="61"/>
    </location>
</feature>
<accession>A0A074YPC8</accession>
<evidence type="ECO:0000313" key="3">
    <source>
        <dbReference type="Proteomes" id="UP000030706"/>
    </source>
</evidence>
<reference evidence="2 3" key="1">
    <citation type="journal article" date="2014" name="BMC Genomics">
        <title>Genome sequencing of four Aureobasidium pullulans varieties: biotechnological potential, stress tolerance, and description of new species.</title>
        <authorList>
            <person name="Gostin Ar C."/>
            <person name="Ohm R.A."/>
            <person name="Kogej T."/>
            <person name="Sonjak S."/>
            <person name="Turk M."/>
            <person name="Zajc J."/>
            <person name="Zalar P."/>
            <person name="Grube M."/>
            <person name="Sun H."/>
            <person name="Han J."/>
            <person name="Sharma A."/>
            <person name="Chiniquy J."/>
            <person name="Ngan C.Y."/>
            <person name="Lipzen A."/>
            <person name="Barry K."/>
            <person name="Grigoriev I.V."/>
            <person name="Gunde-Cimerman N."/>
        </authorList>
    </citation>
    <scope>NUCLEOTIDE SEQUENCE [LARGE SCALE GENOMIC DNA]</scope>
    <source>
        <strain evidence="2 3">EXF-150</strain>
    </source>
</reference>
<dbReference type="EMBL" id="KL584975">
    <property type="protein sequence ID" value="KEQ88696.1"/>
    <property type="molecule type" value="Genomic_DNA"/>
</dbReference>
<dbReference type="AlphaFoldDB" id="A0A074YPC8"/>
<sequence>MQRCCARIAGLKTPVRPRPSTYYIAYRRYAHHSPTLKPETLSPSLGQETHSPRLGQETHSPRLGQEEDFESLVGADNATFDTLARGLKSPSRQASIRHAKALHKDGFSYISAEKLPARESSRSTKAWMPAIEAALPPRLRTPAAVTMTDQTYSAQDISRIIHISSYTYNLDLLTHLAFDQHRPKAAVWLASMAISHNFKPELTHRDTNVWNNRLDPRIPLKEFTEQDECDLSELPLNRHLDDSHPAPSLDQLTAELHPHEEPLPNILRHETIGQIWESLARMIIKDAARANKDPSNQAIKPEILEIIAMLHHTGAMPSSIYSYQPPDDSVSLCQPPTLHLLSNQIITSLTDAAWRAHETNVIEEARERGGVYESLRPEIPGSMYKVHVTGLGHEIWLELVLWACLYGRFYKQGSRILMNLAKQKGDNNWSVLSWRELANPIIQSGQEKSINWDEVKYIFNTGIADTDQMVNKKKVRRTVSAEVIASFVDAVVSHVSAGVGSRGMAPDDPAEFLTSMKNLFGRNNMSLGFTSWDAMILRFFESRGVDFEKDPALARKVNLISSMFGDDIATVNAPTRDQLWQPTPAYVLDGTAAIIGYHHRLLRAYIKLGSLRGATGVVQGLQRLTDINKERSIQEFFKKQQDLTTQDDVPQDDAADTSDFEFEGRYGGIHYPSFFPQIPVPLLADFLNLVVDSNDLELGSWLVYSQDLDGPIIHKELYSDPAMGPPLVRLAASLADKDLMSKVFDNQRRKSGTNLPKDVLTALLDQQIEAANWPFVEKALDNFAQLPGYNIGTITTATLVRTILREAKSCDGDLTKLEKSASAKAFQRMARFQTSGTNHGYRRPQDTVSSELGTTIWHLLALVNDNWREYAWKSYPKMAYQSDFGFVPRTFNVILDAVVDNYGSVAGKEYLGKFWPESLRQLPSRPSNHDDTPGGVPRMAARREDTTVLTTPFVGKNSNKHRIHIDGPGKAKGRLNVYMRSNPNVATIRIILKAALQEHEGQHEYGLIRQEVDWARNMMKRLGLGDRHIQAEFNGLPELENYPEAHAANGDDWVQNTSFGVTPNESMNDGLKDKADEIEDES</sequence>
<dbReference type="Proteomes" id="UP000030706">
    <property type="component" value="Unassembled WGS sequence"/>
</dbReference>
<protein>
    <submittedName>
        <fullName evidence="2">Uncharacterized protein</fullName>
    </submittedName>
</protein>
<dbReference type="RefSeq" id="XP_029764883.1">
    <property type="nucleotide sequence ID" value="XM_029904713.1"/>
</dbReference>